<name>A0A834WTA5_9FABA</name>
<dbReference type="Proteomes" id="UP000634136">
    <property type="component" value="Unassembled WGS sequence"/>
</dbReference>
<dbReference type="EMBL" id="JAAIUW010000005">
    <property type="protein sequence ID" value="KAF7832118.1"/>
    <property type="molecule type" value="Genomic_DNA"/>
</dbReference>
<organism evidence="2 3">
    <name type="scientific">Senna tora</name>
    <dbReference type="NCBI Taxonomy" id="362788"/>
    <lineage>
        <taxon>Eukaryota</taxon>
        <taxon>Viridiplantae</taxon>
        <taxon>Streptophyta</taxon>
        <taxon>Embryophyta</taxon>
        <taxon>Tracheophyta</taxon>
        <taxon>Spermatophyta</taxon>
        <taxon>Magnoliopsida</taxon>
        <taxon>eudicotyledons</taxon>
        <taxon>Gunneridae</taxon>
        <taxon>Pentapetalae</taxon>
        <taxon>rosids</taxon>
        <taxon>fabids</taxon>
        <taxon>Fabales</taxon>
        <taxon>Fabaceae</taxon>
        <taxon>Caesalpinioideae</taxon>
        <taxon>Cassia clade</taxon>
        <taxon>Senna</taxon>
    </lineage>
</organism>
<evidence type="ECO:0000313" key="2">
    <source>
        <dbReference type="EMBL" id="KAF7832118.1"/>
    </source>
</evidence>
<evidence type="ECO:0000256" key="1">
    <source>
        <dbReference type="SAM" id="MobiDB-lite"/>
    </source>
</evidence>
<feature type="region of interest" description="Disordered" evidence="1">
    <location>
        <begin position="28"/>
        <end position="54"/>
    </location>
</feature>
<reference evidence="2" key="1">
    <citation type="submission" date="2020-09" db="EMBL/GenBank/DDBJ databases">
        <title>Genome-Enabled Discovery of Anthraquinone Biosynthesis in Senna tora.</title>
        <authorList>
            <person name="Kang S.-H."/>
            <person name="Pandey R.P."/>
            <person name="Lee C.-M."/>
            <person name="Sim J.-S."/>
            <person name="Jeong J.-T."/>
            <person name="Choi B.-S."/>
            <person name="Jung M."/>
            <person name="Ginzburg D."/>
            <person name="Zhao K."/>
            <person name="Won S.Y."/>
            <person name="Oh T.-J."/>
            <person name="Yu Y."/>
            <person name="Kim N.-H."/>
            <person name="Lee O.R."/>
            <person name="Lee T.-H."/>
            <person name="Bashyal P."/>
            <person name="Kim T.-S."/>
            <person name="Lee W.-H."/>
            <person name="Kawkins C."/>
            <person name="Kim C.-K."/>
            <person name="Kim J.S."/>
            <person name="Ahn B.O."/>
            <person name="Rhee S.Y."/>
            <person name="Sohng J.K."/>
        </authorList>
    </citation>
    <scope>NUCLEOTIDE SEQUENCE</scope>
    <source>
        <tissue evidence="2">Leaf</tissue>
    </source>
</reference>
<accession>A0A834WTA5</accession>
<dbReference type="AlphaFoldDB" id="A0A834WTA5"/>
<gene>
    <name evidence="2" type="ORF">G2W53_014451</name>
</gene>
<comment type="caution">
    <text evidence="2">The sequence shown here is derived from an EMBL/GenBank/DDBJ whole genome shotgun (WGS) entry which is preliminary data.</text>
</comment>
<evidence type="ECO:0000313" key="3">
    <source>
        <dbReference type="Proteomes" id="UP000634136"/>
    </source>
</evidence>
<proteinExistence type="predicted"/>
<feature type="compositionally biased region" description="Basic and acidic residues" evidence="1">
    <location>
        <begin position="28"/>
        <end position="53"/>
    </location>
</feature>
<keyword evidence="3" id="KW-1185">Reference proteome</keyword>
<protein>
    <submittedName>
        <fullName evidence="2">Uncharacterized protein</fullName>
    </submittedName>
</protein>
<sequence>MSSLRQQILEAQQEDEFLGSLENSKEFVKASDGHKEKKEGEIEKRGMQPDLRKRGGGRVPPFSWQFVLVWLLVL</sequence>